<evidence type="ECO:0000256" key="1">
    <source>
        <dbReference type="SAM" id="MobiDB-lite"/>
    </source>
</evidence>
<organism evidence="2 3">
    <name type="scientific">Stutzerimonas stutzeri</name>
    <name type="common">Pseudomonas stutzeri</name>
    <dbReference type="NCBI Taxonomy" id="316"/>
    <lineage>
        <taxon>Bacteria</taxon>
        <taxon>Pseudomonadati</taxon>
        <taxon>Pseudomonadota</taxon>
        <taxon>Gammaproteobacteria</taxon>
        <taxon>Pseudomonadales</taxon>
        <taxon>Pseudomonadaceae</taxon>
        <taxon>Stutzerimonas</taxon>
    </lineage>
</organism>
<evidence type="ECO:0000313" key="3">
    <source>
        <dbReference type="Proteomes" id="UP000235897"/>
    </source>
</evidence>
<proteinExistence type="predicted"/>
<dbReference type="AlphaFoldDB" id="A0A2N8T0T8"/>
<comment type="caution">
    <text evidence="2">The sequence shown here is derived from an EMBL/GenBank/DDBJ whole genome shotgun (WGS) entry which is preliminary data.</text>
</comment>
<sequence length="90" mass="9470">MLISGTTGAAHLTEHGTDGLSRQRQASFSEDSSNCVVSRGPRVIIFDQGANPAPCQGSGSTAIALPTVRLAEPLSGDPYRRSSDSTRYSF</sequence>
<dbReference type="Proteomes" id="UP000235897">
    <property type="component" value="Unassembled WGS sequence"/>
</dbReference>
<evidence type="ECO:0000313" key="2">
    <source>
        <dbReference type="EMBL" id="PNG08361.1"/>
    </source>
</evidence>
<feature type="compositionally biased region" description="Polar residues" evidence="1">
    <location>
        <begin position="20"/>
        <end position="34"/>
    </location>
</feature>
<accession>A0A2N8T0T8</accession>
<protein>
    <submittedName>
        <fullName evidence="2">Uncharacterized protein</fullName>
    </submittedName>
</protein>
<dbReference type="EMBL" id="POUW01000001">
    <property type="protein sequence ID" value="PNG08361.1"/>
    <property type="molecule type" value="Genomic_DNA"/>
</dbReference>
<gene>
    <name evidence="2" type="ORF">CXL00_04815</name>
</gene>
<name>A0A2N8T0T8_STUST</name>
<reference evidence="2 3" key="1">
    <citation type="submission" date="2018-01" db="EMBL/GenBank/DDBJ databases">
        <title>Denitrification phenotypes of diverse strains of Pseudomonas stutzeri.</title>
        <authorList>
            <person name="Milligan D.A."/>
            <person name="Bergaust L."/>
            <person name="Bakken L.R."/>
            <person name="Frostegard A."/>
        </authorList>
    </citation>
    <scope>NUCLEOTIDE SEQUENCE [LARGE SCALE GENOMIC DNA]</scope>
    <source>
        <strain evidence="2 3">28a3</strain>
    </source>
</reference>
<feature type="region of interest" description="Disordered" evidence="1">
    <location>
        <begin position="1"/>
        <end position="34"/>
    </location>
</feature>